<dbReference type="EMBL" id="REGN01003758">
    <property type="protein sequence ID" value="RNA20927.1"/>
    <property type="molecule type" value="Genomic_DNA"/>
</dbReference>
<reference evidence="1 2" key="1">
    <citation type="journal article" date="2018" name="Sci. Rep.">
        <title>Genomic signatures of local adaptation to the degree of environmental predictability in rotifers.</title>
        <authorList>
            <person name="Franch-Gras L."/>
            <person name="Hahn C."/>
            <person name="Garcia-Roger E.M."/>
            <person name="Carmona M.J."/>
            <person name="Serra M."/>
            <person name="Gomez A."/>
        </authorList>
    </citation>
    <scope>NUCLEOTIDE SEQUENCE [LARGE SCALE GENOMIC DNA]</scope>
    <source>
        <strain evidence="1">HYR1</strain>
    </source>
</reference>
<dbReference type="Proteomes" id="UP000276133">
    <property type="component" value="Unassembled WGS sequence"/>
</dbReference>
<dbReference type="AlphaFoldDB" id="A0A3M7RBN7"/>
<keyword evidence="2" id="KW-1185">Reference proteome</keyword>
<accession>A0A3M7RBN7</accession>
<name>A0A3M7RBN7_BRAPC</name>
<protein>
    <submittedName>
        <fullName evidence="1">Uncharacterized protein</fullName>
    </submittedName>
</protein>
<evidence type="ECO:0000313" key="2">
    <source>
        <dbReference type="Proteomes" id="UP000276133"/>
    </source>
</evidence>
<sequence>MNIMSKVTIMTLITELDSVLSRALRITCRPWTKETAFSVRKALSDLMAFVSSAIQTELRTITIIINIAKQRLSSNVLKFSLKYNKTSLDLFEASLNSFLWPRRLHLFTRVF</sequence>
<organism evidence="1 2">
    <name type="scientific">Brachionus plicatilis</name>
    <name type="common">Marine rotifer</name>
    <name type="synonym">Brachionus muelleri</name>
    <dbReference type="NCBI Taxonomy" id="10195"/>
    <lineage>
        <taxon>Eukaryota</taxon>
        <taxon>Metazoa</taxon>
        <taxon>Spiralia</taxon>
        <taxon>Gnathifera</taxon>
        <taxon>Rotifera</taxon>
        <taxon>Eurotatoria</taxon>
        <taxon>Monogononta</taxon>
        <taxon>Pseudotrocha</taxon>
        <taxon>Ploima</taxon>
        <taxon>Brachionidae</taxon>
        <taxon>Brachionus</taxon>
    </lineage>
</organism>
<evidence type="ECO:0000313" key="1">
    <source>
        <dbReference type="EMBL" id="RNA20927.1"/>
    </source>
</evidence>
<gene>
    <name evidence="1" type="ORF">BpHYR1_025520</name>
</gene>
<proteinExistence type="predicted"/>
<comment type="caution">
    <text evidence="1">The sequence shown here is derived from an EMBL/GenBank/DDBJ whole genome shotgun (WGS) entry which is preliminary data.</text>
</comment>